<sequence length="349" mass="38931">MTSTIAPEGRRLLRVEARNAQTPIERKPQWLRTKAVVSETYQEVRSMVKEKKLHTVCAEANCPNVYECWNDREASFLIGGEICTRRCDFCDIATGRPTAYDEDEPRRVAASVAEMQLRYATVTGVARDDRPDGGAWLYAEVARQIHTQLPGCGVELLVPDFRGNREALEEVFSSQPEVFAHNLETVPRIFHRIRPAFSYERSLSVLEQASDAGLLTKSNLILGMGETRQETEDAIRALVDHKVDILTITQYMRPSKLHHPIDRWVKPQEFLELAEFAEQAGIPAVMSGPMVRSSYRSGMLWSRAMKAKGRPIPAEMAALAQEGTARQEAASLVARGLTGHEPEAVAASA</sequence>
<dbReference type="Proteomes" id="UP000594637">
    <property type="component" value="Chromosome"/>
</dbReference>
<dbReference type="PANTHER" id="PTHR10949:SF0">
    <property type="entry name" value="LIPOYL SYNTHASE, MITOCHONDRIAL"/>
    <property type="match status" value="1"/>
</dbReference>
<dbReference type="HAMAP" id="MF_00206">
    <property type="entry name" value="Lipoyl_synth"/>
    <property type="match status" value="1"/>
</dbReference>
<dbReference type="InterPro" id="IPR058240">
    <property type="entry name" value="rSAM_sf"/>
</dbReference>
<dbReference type="Gene3D" id="3.20.20.70">
    <property type="entry name" value="Aldolase class I"/>
    <property type="match status" value="1"/>
</dbReference>
<dbReference type="SFLD" id="SFLDG01058">
    <property type="entry name" value="lipoyl_synthase_like"/>
    <property type="match status" value="1"/>
</dbReference>
<dbReference type="KEGG" id="arep:ID810_05705"/>
<accession>A0A7T0LM90</accession>
<keyword evidence="11" id="KW-1185">Reference proteome</keyword>
<dbReference type="GO" id="GO:0009249">
    <property type="term" value="P:protein lipoylation"/>
    <property type="evidence" value="ECO:0007669"/>
    <property type="project" value="UniProtKB-UniRule"/>
</dbReference>
<evidence type="ECO:0000256" key="8">
    <source>
        <dbReference type="HAMAP-Rule" id="MF_00206"/>
    </source>
</evidence>
<dbReference type="NCBIfam" id="NF009544">
    <property type="entry name" value="PRK12928.1"/>
    <property type="match status" value="1"/>
</dbReference>
<keyword evidence="1 8" id="KW-0004">4Fe-4S</keyword>
<dbReference type="PIRSF" id="PIRSF005963">
    <property type="entry name" value="Lipoyl_synth"/>
    <property type="match status" value="1"/>
</dbReference>
<dbReference type="Pfam" id="PF04055">
    <property type="entry name" value="Radical_SAM"/>
    <property type="match status" value="1"/>
</dbReference>
<dbReference type="InterPro" id="IPR013785">
    <property type="entry name" value="Aldolase_TIM"/>
</dbReference>
<dbReference type="SFLD" id="SFLDF00271">
    <property type="entry name" value="lipoyl_synthase"/>
    <property type="match status" value="1"/>
</dbReference>
<dbReference type="GO" id="GO:0016992">
    <property type="term" value="F:lipoate synthase activity"/>
    <property type="evidence" value="ECO:0007669"/>
    <property type="project" value="UniProtKB-UniRule"/>
</dbReference>
<evidence type="ECO:0000313" key="10">
    <source>
        <dbReference type="EMBL" id="QPL06382.1"/>
    </source>
</evidence>
<proteinExistence type="inferred from homology"/>
<feature type="domain" description="Radical SAM core" evidence="9">
    <location>
        <begin position="69"/>
        <end position="283"/>
    </location>
</feature>
<protein>
    <recommendedName>
        <fullName evidence="8">Lipoyl synthase</fullName>
        <ecNumber evidence="8">2.8.1.8</ecNumber>
    </recommendedName>
    <alternativeName>
        <fullName evidence="8">Lip-syn</fullName>
        <shortName evidence="8">LS</shortName>
    </alternativeName>
    <alternativeName>
        <fullName evidence="8">Lipoate synthase</fullName>
    </alternativeName>
    <alternativeName>
        <fullName evidence="8">Lipoic acid synthase</fullName>
    </alternativeName>
    <alternativeName>
        <fullName evidence="8">Sulfur insertion protein LipA</fullName>
    </alternativeName>
</protein>
<organism evidence="10 11">
    <name type="scientific">Actinomyces respiraculi</name>
    <dbReference type="NCBI Taxonomy" id="2744574"/>
    <lineage>
        <taxon>Bacteria</taxon>
        <taxon>Bacillati</taxon>
        <taxon>Actinomycetota</taxon>
        <taxon>Actinomycetes</taxon>
        <taxon>Actinomycetales</taxon>
        <taxon>Actinomycetaceae</taxon>
        <taxon>Actinomyces</taxon>
    </lineage>
</organism>
<dbReference type="SUPFAM" id="SSF102114">
    <property type="entry name" value="Radical SAM enzymes"/>
    <property type="match status" value="1"/>
</dbReference>
<evidence type="ECO:0000313" key="11">
    <source>
        <dbReference type="Proteomes" id="UP000594637"/>
    </source>
</evidence>
<feature type="binding site" evidence="8">
    <location>
        <position position="62"/>
    </location>
    <ligand>
        <name>[4Fe-4S] cluster</name>
        <dbReference type="ChEBI" id="CHEBI:49883"/>
        <label>1</label>
    </ligand>
</feature>
<evidence type="ECO:0000256" key="5">
    <source>
        <dbReference type="ARBA" id="ARBA00023004"/>
    </source>
</evidence>
<feature type="binding site" evidence="8">
    <location>
        <position position="57"/>
    </location>
    <ligand>
        <name>[4Fe-4S] cluster</name>
        <dbReference type="ChEBI" id="CHEBI:49883"/>
        <label>1</label>
    </ligand>
</feature>
<feature type="binding site" evidence="8">
    <location>
        <position position="87"/>
    </location>
    <ligand>
        <name>[4Fe-4S] cluster</name>
        <dbReference type="ChEBI" id="CHEBI:49883"/>
        <label>2</label>
        <note>4Fe-4S-S-AdoMet</note>
    </ligand>
</feature>
<dbReference type="AlphaFoldDB" id="A0A7T0LM90"/>
<keyword evidence="2 8" id="KW-0808">Transferase</keyword>
<keyword evidence="8" id="KW-0963">Cytoplasm</keyword>
<dbReference type="RefSeq" id="WP_166858651.1">
    <property type="nucleotide sequence ID" value="NZ_CP063989.1"/>
</dbReference>
<dbReference type="CDD" id="cd01335">
    <property type="entry name" value="Radical_SAM"/>
    <property type="match status" value="1"/>
</dbReference>
<dbReference type="NCBIfam" id="TIGR00510">
    <property type="entry name" value="lipA"/>
    <property type="match status" value="1"/>
</dbReference>
<dbReference type="InterPro" id="IPR007197">
    <property type="entry name" value="rSAM"/>
</dbReference>
<comment type="catalytic activity">
    <reaction evidence="7 8">
        <text>[[Fe-S] cluster scaffold protein carrying a second [4Fe-4S](2+) cluster] + N(6)-octanoyl-L-lysyl-[protein] + 2 oxidized [2Fe-2S]-[ferredoxin] + 2 S-adenosyl-L-methionine + 4 H(+) = [[Fe-S] cluster scaffold protein] + N(6)-[(R)-dihydrolipoyl]-L-lysyl-[protein] + 4 Fe(3+) + 2 hydrogen sulfide + 2 5'-deoxyadenosine + 2 L-methionine + 2 reduced [2Fe-2S]-[ferredoxin]</text>
        <dbReference type="Rhea" id="RHEA:16585"/>
        <dbReference type="Rhea" id="RHEA-COMP:9928"/>
        <dbReference type="Rhea" id="RHEA-COMP:10000"/>
        <dbReference type="Rhea" id="RHEA-COMP:10001"/>
        <dbReference type="Rhea" id="RHEA-COMP:10475"/>
        <dbReference type="Rhea" id="RHEA-COMP:14568"/>
        <dbReference type="Rhea" id="RHEA-COMP:14569"/>
        <dbReference type="ChEBI" id="CHEBI:15378"/>
        <dbReference type="ChEBI" id="CHEBI:17319"/>
        <dbReference type="ChEBI" id="CHEBI:29034"/>
        <dbReference type="ChEBI" id="CHEBI:29919"/>
        <dbReference type="ChEBI" id="CHEBI:33722"/>
        <dbReference type="ChEBI" id="CHEBI:33737"/>
        <dbReference type="ChEBI" id="CHEBI:33738"/>
        <dbReference type="ChEBI" id="CHEBI:57844"/>
        <dbReference type="ChEBI" id="CHEBI:59789"/>
        <dbReference type="ChEBI" id="CHEBI:78809"/>
        <dbReference type="ChEBI" id="CHEBI:83100"/>
        <dbReference type="EC" id="2.8.1.8"/>
    </reaction>
</comment>
<dbReference type="GO" id="GO:0051539">
    <property type="term" value="F:4 iron, 4 sulfur cluster binding"/>
    <property type="evidence" value="ECO:0007669"/>
    <property type="project" value="UniProtKB-UniRule"/>
</dbReference>
<dbReference type="SFLD" id="SFLDS00029">
    <property type="entry name" value="Radical_SAM"/>
    <property type="match status" value="1"/>
</dbReference>
<dbReference type="UniPathway" id="UPA00538">
    <property type="reaction ID" value="UER00593"/>
</dbReference>
<dbReference type="Pfam" id="PF16881">
    <property type="entry name" value="LIAS_N"/>
    <property type="match status" value="1"/>
</dbReference>
<dbReference type="SMART" id="SM00729">
    <property type="entry name" value="Elp3"/>
    <property type="match status" value="1"/>
</dbReference>
<comment type="pathway">
    <text evidence="8">Protein modification; protein lipoylation via endogenous pathway; protein N(6)-(lipoyl)lysine from octanoyl-[acyl-carrier-protein]: step 2/2.</text>
</comment>
<evidence type="ECO:0000256" key="3">
    <source>
        <dbReference type="ARBA" id="ARBA00022691"/>
    </source>
</evidence>
<keyword evidence="6 8" id="KW-0411">Iron-sulfur</keyword>
<dbReference type="InterPro" id="IPR006638">
    <property type="entry name" value="Elp3/MiaA/NifB-like_rSAM"/>
</dbReference>
<comment type="cofactor">
    <cofactor evidence="8">
        <name>[4Fe-4S] cluster</name>
        <dbReference type="ChEBI" id="CHEBI:49883"/>
    </cofactor>
    <text evidence="8">Binds 2 [4Fe-4S] clusters per subunit. One cluster is coordinated with 3 cysteines and an exchangeable S-adenosyl-L-methionine.</text>
</comment>
<comment type="function">
    <text evidence="8">Catalyzes the radical-mediated insertion of two sulfur atoms into the C-6 and C-8 positions of the octanoyl moiety bound to the lipoyl domains of lipoate-dependent enzymes, thereby converting the octanoylated domains into lipoylated derivatives.</text>
</comment>
<feature type="binding site" evidence="8">
    <location>
        <position position="68"/>
    </location>
    <ligand>
        <name>[4Fe-4S] cluster</name>
        <dbReference type="ChEBI" id="CHEBI:49883"/>
        <label>1</label>
    </ligand>
</feature>
<gene>
    <name evidence="8 10" type="primary">lipA</name>
    <name evidence="10" type="ORF">ID810_05705</name>
</gene>
<reference evidence="10 11" key="1">
    <citation type="submission" date="2020-11" db="EMBL/GenBank/DDBJ databases">
        <title>Actinomyces sp. ZJ750.</title>
        <authorList>
            <person name="Zhou J."/>
        </authorList>
    </citation>
    <scope>NUCLEOTIDE SEQUENCE [LARGE SCALE GENOMIC DNA]</scope>
    <source>
        <strain evidence="10 11">ZJ750</strain>
    </source>
</reference>
<dbReference type="EMBL" id="CP063989">
    <property type="protein sequence ID" value="QPL06382.1"/>
    <property type="molecule type" value="Genomic_DNA"/>
</dbReference>
<dbReference type="InterPro" id="IPR003698">
    <property type="entry name" value="Lipoyl_synth"/>
</dbReference>
<dbReference type="GO" id="GO:0005737">
    <property type="term" value="C:cytoplasm"/>
    <property type="evidence" value="ECO:0007669"/>
    <property type="project" value="UniProtKB-SubCell"/>
</dbReference>
<dbReference type="PANTHER" id="PTHR10949">
    <property type="entry name" value="LIPOYL SYNTHASE"/>
    <property type="match status" value="1"/>
</dbReference>
<dbReference type="InterPro" id="IPR031691">
    <property type="entry name" value="LIAS_N"/>
</dbReference>
<feature type="binding site" evidence="8">
    <location>
        <position position="90"/>
    </location>
    <ligand>
        <name>[4Fe-4S] cluster</name>
        <dbReference type="ChEBI" id="CHEBI:49883"/>
        <label>2</label>
        <note>4Fe-4S-S-AdoMet</note>
    </ligand>
</feature>
<evidence type="ECO:0000256" key="7">
    <source>
        <dbReference type="ARBA" id="ARBA00047326"/>
    </source>
</evidence>
<keyword evidence="5 8" id="KW-0408">Iron</keyword>
<comment type="subcellular location">
    <subcellularLocation>
        <location evidence="8">Cytoplasm</location>
    </subcellularLocation>
</comment>
<evidence type="ECO:0000256" key="4">
    <source>
        <dbReference type="ARBA" id="ARBA00022723"/>
    </source>
</evidence>
<evidence type="ECO:0000256" key="6">
    <source>
        <dbReference type="ARBA" id="ARBA00023014"/>
    </source>
</evidence>
<dbReference type="GO" id="GO:0046872">
    <property type="term" value="F:metal ion binding"/>
    <property type="evidence" value="ECO:0007669"/>
    <property type="project" value="UniProtKB-KW"/>
</dbReference>
<keyword evidence="3 8" id="KW-0949">S-adenosyl-L-methionine</keyword>
<evidence type="ECO:0000259" key="9">
    <source>
        <dbReference type="PROSITE" id="PS51918"/>
    </source>
</evidence>
<evidence type="ECO:0000256" key="1">
    <source>
        <dbReference type="ARBA" id="ARBA00022485"/>
    </source>
</evidence>
<feature type="binding site" evidence="8">
    <location>
        <position position="294"/>
    </location>
    <ligand>
        <name>[4Fe-4S] cluster</name>
        <dbReference type="ChEBI" id="CHEBI:49883"/>
        <label>1</label>
    </ligand>
</feature>
<dbReference type="PROSITE" id="PS51918">
    <property type="entry name" value="RADICAL_SAM"/>
    <property type="match status" value="1"/>
</dbReference>
<keyword evidence="4 8" id="KW-0479">Metal-binding</keyword>
<name>A0A7T0LM90_9ACTO</name>
<evidence type="ECO:0000256" key="2">
    <source>
        <dbReference type="ARBA" id="ARBA00022679"/>
    </source>
</evidence>
<feature type="binding site" evidence="8">
    <location>
        <position position="83"/>
    </location>
    <ligand>
        <name>[4Fe-4S] cluster</name>
        <dbReference type="ChEBI" id="CHEBI:49883"/>
        <label>2</label>
        <note>4Fe-4S-S-AdoMet</note>
    </ligand>
</feature>
<dbReference type="EC" id="2.8.1.8" evidence="8"/>
<comment type="similarity">
    <text evidence="8">Belongs to the radical SAM superfamily. Lipoyl synthase family.</text>
</comment>
<dbReference type="NCBIfam" id="NF004019">
    <property type="entry name" value="PRK05481.1"/>
    <property type="match status" value="1"/>
</dbReference>